<evidence type="ECO:0000313" key="4">
    <source>
        <dbReference type="Proteomes" id="UP000426444"/>
    </source>
</evidence>
<reference evidence="4" key="1">
    <citation type="journal article" date="2019" name="Microbiology">
        <title>Complete Genome Sequence of an Uncultured Bacterium of the Candidate Phylum Bipolaricaulota.</title>
        <authorList>
            <person name="Kadnikov V.V."/>
            <person name="Mardanov A.V."/>
            <person name="Beletsky A.V."/>
            <person name="Frank Y.A."/>
            <person name="Karnachuk O.V."/>
            <person name="Ravin N.V."/>
        </authorList>
    </citation>
    <scope>NUCLEOTIDE SEQUENCE [LARGE SCALE GENOMIC DNA]</scope>
</reference>
<sequence length="393" mass="44212">MKVLMFSWEYPPHMVGGLGQHVFDLSRFLVNQGIEVHVITPSVEGYNEYEFNNLVHIHRVDSPIREAKNFKAGIFKFNSEAIRAAVKLNTQVNGFNLVHAHDWLVAYAGRSIAKIFNLPLVSTIHATEYGRNLGLHNRMQIEINEIEKNLATEADRVICCSNYMQNAICNLFGLMPDDITIIPNGVDSKNLLCLPEDPEFKVNEEDQIVFFIGRLVPEKGVWQLINAFSQVLKSVPNAKLVIAGKGQKKVLEELVKKLGIKNRVFFTGFIRDKERNYVYNKASVAVFPSLYEPFGIVALEAMITNTPVIVGDVGGLSEIIENMDTGIKVKPGDEDELATAIVSILLDDKLANTLKTNALKLVESIYNWEVVAKSTIEVYKQAIFIKQKKYNIE</sequence>
<dbReference type="Proteomes" id="UP000426444">
    <property type="component" value="Chromosome"/>
</dbReference>
<dbReference type="CDD" id="cd03801">
    <property type="entry name" value="GT4_PimA-like"/>
    <property type="match status" value="1"/>
</dbReference>
<dbReference type="Pfam" id="PF00534">
    <property type="entry name" value="Glycos_transf_1"/>
    <property type="match status" value="1"/>
</dbReference>
<dbReference type="GO" id="GO:0016758">
    <property type="term" value="F:hexosyltransferase activity"/>
    <property type="evidence" value="ECO:0007669"/>
    <property type="project" value="TreeGrafter"/>
</dbReference>
<name>A0A6I6DDG0_9FIRM</name>
<evidence type="ECO:0000259" key="1">
    <source>
        <dbReference type="Pfam" id="PF00534"/>
    </source>
</evidence>
<keyword evidence="3" id="KW-0808">Transferase</keyword>
<dbReference type="InterPro" id="IPR050194">
    <property type="entry name" value="Glycosyltransferase_grp1"/>
</dbReference>
<proteinExistence type="predicted"/>
<dbReference type="PANTHER" id="PTHR45947:SF3">
    <property type="entry name" value="SULFOQUINOVOSYL TRANSFERASE SQD2"/>
    <property type="match status" value="1"/>
</dbReference>
<evidence type="ECO:0000313" key="3">
    <source>
        <dbReference type="EMBL" id="QGT99245.1"/>
    </source>
</evidence>
<dbReference type="InterPro" id="IPR028098">
    <property type="entry name" value="Glyco_trans_4-like_N"/>
</dbReference>
<feature type="domain" description="Glycosyl transferase family 1" evidence="1">
    <location>
        <begin position="199"/>
        <end position="359"/>
    </location>
</feature>
<dbReference type="KEGG" id="salq:SYNTR_0652"/>
<dbReference type="Pfam" id="PF13439">
    <property type="entry name" value="Glyco_transf_4"/>
    <property type="match status" value="1"/>
</dbReference>
<evidence type="ECO:0000259" key="2">
    <source>
        <dbReference type="Pfam" id="PF13439"/>
    </source>
</evidence>
<organism evidence="3 4">
    <name type="scientific">Candidatus Syntrophocurvum alkaliphilum</name>
    <dbReference type="NCBI Taxonomy" id="2293317"/>
    <lineage>
        <taxon>Bacteria</taxon>
        <taxon>Bacillati</taxon>
        <taxon>Bacillota</taxon>
        <taxon>Clostridia</taxon>
        <taxon>Eubacteriales</taxon>
        <taxon>Syntrophomonadaceae</taxon>
        <taxon>Candidatus Syntrophocurvum</taxon>
    </lineage>
</organism>
<keyword evidence="4" id="KW-1185">Reference proteome</keyword>
<dbReference type="AlphaFoldDB" id="A0A6I6DDG0"/>
<dbReference type="SUPFAM" id="SSF53756">
    <property type="entry name" value="UDP-Glycosyltransferase/glycogen phosphorylase"/>
    <property type="match status" value="1"/>
</dbReference>
<dbReference type="RefSeq" id="WP_156203163.1">
    <property type="nucleotide sequence ID" value="NZ_CP046457.1"/>
</dbReference>
<protein>
    <submittedName>
        <fullName evidence="3">Glycosyltransferase</fullName>
    </submittedName>
</protein>
<dbReference type="Gene3D" id="3.40.50.2000">
    <property type="entry name" value="Glycogen Phosphorylase B"/>
    <property type="match status" value="2"/>
</dbReference>
<gene>
    <name evidence="3" type="ORF">SYNTR_0652</name>
</gene>
<feature type="domain" description="Glycosyltransferase subfamily 4-like N-terminal" evidence="2">
    <location>
        <begin position="15"/>
        <end position="188"/>
    </location>
</feature>
<dbReference type="PANTHER" id="PTHR45947">
    <property type="entry name" value="SULFOQUINOVOSYL TRANSFERASE SQD2"/>
    <property type="match status" value="1"/>
</dbReference>
<dbReference type="InterPro" id="IPR001296">
    <property type="entry name" value="Glyco_trans_1"/>
</dbReference>
<accession>A0A6I6DDG0</accession>
<dbReference type="EMBL" id="CP046457">
    <property type="protein sequence ID" value="QGT99245.1"/>
    <property type="molecule type" value="Genomic_DNA"/>
</dbReference>
<dbReference type="OrthoDB" id="9795068at2"/>